<accession>A0ABN2LKB3</accession>
<dbReference type="SMART" id="SM00028">
    <property type="entry name" value="TPR"/>
    <property type="match status" value="3"/>
</dbReference>
<dbReference type="Proteomes" id="UP001499938">
    <property type="component" value="Unassembled WGS sequence"/>
</dbReference>
<proteinExistence type="predicted"/>
<evidence type="ECO:0000259" key="1">
    <source>
        <dbReference type="Pfam" id="PF12770"/>
    </source>
</evidence>
<reference evidence="2 3" key="1">
    <citation type="journal article" date="2019" name="Int. J. Syst. Evol. Microbiol.">
        <title>The Global Catalogue of Microorganisms (GCM) 10K type strain sequencing project: providing services to taxonomists for standard genome sequencing and annotation.</title>
        <authorList>
            <consortium name="The Broad Institute Genomics Platform"/>
            <consortium name="The Broad Institute Genome Sequencing Center for Infectious Disease"/>
            <person name="Wu L."/>
            <person name="Ma J."/>
        </authorList>
    </citation>
    <scope>NUCLEOTIDE SEQUENCE [LARGE SCALE GENOMIC DNA]</scope>
    <source>
        <strain evidence="2 3">JCM 15592</strain>
    </source>
</reference>
<dbReference type="RefSeq" id="WP_344083219.1">
    <property type="nucleotide sequence ID" value="NZ_BAAAPO010000025.1"/>
</dbReference>
<organism evidence="2 3">
    <name type="scientific">Nostocoides veronense</name>
    <dbReference type="NCBI Taxonomy" id="330836"/>
    <lineage>
        <taxon>Bacteria</taxon>
        <taxon>Bacillati</taxon>
        <taxon>Actinomycetota</taxon>
        <taxon>Actinomycetes</taxon>
        <taxon>Micrococcales</taxon>
        <taxon>Intrasporangiaceae</taxon>
        <taxon>Nostocoides</taxon>
    </lineage>
</organism>
<gene>
    <name evidence="2" type="ORF">GCM10009811_15530</name>
</gene>
<dbReference type="InterPro" id="IPR019734">
    <property type="entry name" value="TPR_rpt"/>
</dbReference>
<sequence>MGSTPLSLEGDSDLVIHAHRLREEILAHPGTTPPEAEAFLARCEAAGAHDAAALVHGALASAYREAQRYAEAMTYADRAVTEGSRGGDDDLARALAVRAMVHVETGGRAEAQADLARAGALNVTDPTVALGSAVVAHHCGDYRLARSVLADLVSRSDVSPLHRMMALNNLGDILLLVDDTRSALGSFREALEIAQSVSPHHAPFVEVGIGSALAQLGDLGGALAAFRRAETDQVRLTGVGMDAEYHAELAALFGRLRLLAEARTYAQLALDHLSAAAPSLMIIDAMMTAARLALLDGDEASARDLLARAETGYAAQGRPVGVAMAALERLALAVPGDAAAIAAHADALGAAGMTRAAARGWLRAASAAWESGDGEAARALWERSAGAVGAEAVVVREAGARHQLSVGAAEAARTQVRAALAEIDAQSALAGAPDLRHRMAADRARFELLLRQINESDSAAAQLDAILRGRPPAVGAVELSEDEEQLRSQWRELSRRIESADESPADLVALGARLADTERALRAGAWGRAGAGRDGAAGRGGLASEACGTADGPAGGAAGRAAYGLTELAAHVAGPLLVLVRVGEEAVAFGHAVGVTTRVVLGPWRQVTEDLAQLSRGLARVATGGRGGAAYAGTVALAAGLDAALGACLSDTGDTELLVLLDRSIDSAPLTALPRIWRRPVRFASLAVTAGRVGSALARSPVVLVAAGPRLDHAAAEAEGVGEIWAEESEVARPATGMPLPVPDPRSASAAAADTYSRSAQAATVRRTTSAVRGDLLDADIVHVAAHASLRWDNPMQSVIHLDDGPLALTELAAARGGGPLRLLYLSACSLASAPTDDVLVGAMPMLAEHVAHEVLASSIPLPDAHAPGIAYAVHRALRSGRSPAAGLADARGGLVREMDTVDNSAWAALACLAVHTAAP</sequence>
<feature type="domain" description="CHAT" evidence="1">
    <location>
        <begin position="656"/>
        <end position="912"/>
    </location>
</feature>
<evidence type="ECO:0000313" key="3">
    <source>
        <dbReference type="Proteomes" id="UP001499938"/>
    </source>
</evidence>
<dbReference type="SUPFAM" id="SSF48452">
    <property type="entry name" value="TPR-like"/>
    <property type="match status" value="1"/>
</dbReference>
<protein>
    <recommendedName>
        <fullName evidence="1">CHAT domain-containing protein</fullName>
    </recommendedName>
</protein>
<dbReference type="InterPro" id="IPR024983">
    <property type="entry name" value="CHAT_dom"/>
</dbReference>
<keyword evidence="3" id="KW-1185">Reference proteome</keyword>
<dbReference type="InterPro" id="IPR011990">
    <property type="entry name" value="TPR-like_helical_dom_sf"/>
</dbReference>
<dbReference type="Gene3D" id="1.25.40.10">
    <property type="entry name" value="Tetratricopeptide repeat domain"/>
    <property type="match status" value="2"/>
</dbReference>
<dbReference type="Pfam" id="PF12770">
    <property type="entry name" value="CHAT"/>
    <property type="match status" value="1"/>
</dbReference>
<comment type="caution">
    <text evidence="2">The sequence shown here is derived from an EMBL/GenBank/DDBJ whole genome shotgun (WGS) entry which is preliminary data.</text>
</comment>
<name>A0ABN2LKB3_9MICO</name>
<evidence type="ECO:0000313" key="2">
    <source>
        <dbReference type="EMBL" id="GAA1791647.1"/>
    </source>
</evidence>
<dbReference type="EMBL" id="BAAAPO010000025">
    <property type="protein sequence ID" value="GAA1791647.1"/>
    <property type="molecule type" value="Genomic_DNA"/>
</dbReference>